<evidence type="ECO:0000256" key="6">
    <source>
        <dbReference type="ARBA" id="ARBA00023315"/>
    </source>
</evidence>
<dbReference type="Pfam" id="PF03279">
    <property type="entry name" value="Lip_A_acyltrans"/>
    <property type="match status" value="1"/>
</dbReference>
<gene>
    <name evidence="7" type="ORF">CNF02_03700</name>
</gene>
<keyword evidence="3" id="KW-0997">Cell inner membrane</keyword>
<comment type="subcellular location">
    <subcellularLocation>
        <location evidence="1">Cell inner membrane</location>
    </subcellularLocation>
</comment>
<dbReference type="PIRSF" id="PIRSF026649">
    <property type="entry name" value="MsbB"/>
    <property type="match status" value="1"/>
</dbReference>
<keyword evidence="6" id="KW-0012">Acyltransferase</keyword>
<dbReference type="Proteomes" id="UP000219329">
    <property type="component" value="Unassembled WGS sequence"/>
</dbReference>
<keyword evidence="5" id="KW-0472">Membrane</keyword>
<sequence length="314" mass="35529">MPFHIVSLQYGLLSTRGIIKIQTLSYLIFRSFLSITAWLPLSVLNLMGEAWGYLLYHLPNRSRSTTDKNLRTCFPEKTESEITQLTKCSLVNTARTALEMGKTWLPPMEKSLSMVAECRGKELIIEAQNSGRGIILLAPHLGNWEIFGFYVCHGLDSTWLYQRPNLPALDRLITRTRSRSGIKMVPANHSGVSKVLKSLKQGKIVGVLPDQVPPEGGGTFAPFYTEQALTMTLVSKLLQKTDAKVFCGFAKRLSKNKGYQIIVEAADKQIYSENIDESVAALNRTVENSVNKAVEQYQWEYKRFRKRPDGKKFY</sequence>
<dbReference type="EMBL" id="NTJZ01000003">
    <property type="protein sequence ID" value="PDH34473.1"/>
    <property type="molecule type" value="Genomic_DNA"/>
</dbReference>
<evidence type="ECO:0000256" key="5">
    <source>
        <dbReference type="ARBA" id="ARBA00023136"/>
    </source>
</evidence>
<dbReference type="PANTHER" id="PTHR30606">
    <property type="entry name" value="LIPID A BIOSYNTHESIS LAUROYL ACYLTRANSFERASE"/>
    <property type="match status" value="1"/>
</dbReference>
<dbReference type="GO" id="GO:0016746">
    <property type="term" value="F:acyltransferase activity"/>
    <property type="evidence" value="ECO:0007669"/>
    <property type="project" value="UniProtKB-KW"/>
</dbReference>
<accession>A0A2A5WDS7</accession>
<organism evidence="7 8">
    <name type="scientific">OM182 bacterium MED-G28</name>
    <dbReference type="NCBI Taxonomy" id="1986256"/>
    <lineage>
        <taxon>Bacteria</taxon>
        <taxon>Pseudomonadati</taxon>
        <taxon>Pseudomonadota</taxon>
        <taxon>Gammaproteobacteria</taxon>
        <taxon>OMG group</taxon>
        <taxon>OM182 clade</taxon>
    </lineage>
</organism>
<name>A0A2A5WDS7_9GAMM</name>
<evidence type="ECO:0000256" key="3">
    <source>
        <dbReference type="ARBA" id="ARBA00022519"/>
    </source>
</evidence>
<dbReference type="PANTHER" id="PTHR30606:SF10">
    <property type="entry name" value="PHOSPHATIDYLINOSITOL MANNOSIDE ACYLTRANSFERASE"/>
    <property type="match status" value="1"/>
</dbReference>
<protein>
    <recommendedName>
        <fullName evidence="9">Lipid A biosynthesis acyltransferase</fullName>
    </recommendedName>
</protein>
<evidence type="ECO:0008006" key="9">
    <source>
        <dbReference type="Google" id="ProtNLM"/>
    </source>
</evidence>
<reference evidence="7 8" key="1">
    <citation type="submission" date="2017-08" db="EMBL/GenBank/DDBJ databases">
        <title>Fine stratification of microbial communities through a metagenomic profile of the photic zone.</title>
        <authorList>
            <person name="Haro-Moreno J.M."/>
            <person name="Lopez-Perez M."/>
            <person name="De La Torre J."/>
            <person name="Picazo A."/>
            <person name="Camacho A."/>
            <person name="Rodriguez-Valera F."/>
        </authorList>
    </citation>
    <scope>NUCLEOTIDE SEQUENCE [LARGE SCALE GENOMIC DNA]</scope>
    <source>
        <strain evidence="7">MED-G28</strain>
    </source>
</reference>
<dbReference type="CDD" id="cd07984">
    <property type="entry name" value="LPLAT_LABLAT-like"/>
    <property type="match status" value="1"/>
</dbReference>
<dbReference type="GO" id="GO:0009247">
    <property type="term" value="P:glycolipid biosynthetic process"/>
    <property type="evidence" value="ECO:0007669"/>
    <property type="project" value="UniProtKB-ARBA"/>
</dbReference>
<evidence type="ECO:0000256" key="4">
    <source>
        <dbReference type="ARBA" id="ARBA00022679"/>
    </source>
</evidence>
<keyword evidence="2" id="KW-1003">Cell membrane</keyword>
<dbReference type="InterPro" id="IPR004960">
    <property type="entry name" value="LipA_acyltrans"/>
</dbReference>
<keyword evidence="4" id="KW-0808">Transferase</keyword>
<evidence type="ECO:0000313" key="7">
    <source>
        <dbReference type="EMBL" id="PDH34473.1"/>
    </source>
</evidence>
<dbReference type="GO" id="GO:0005886">
    <property type="term" value="C:plasma membrane"/>
    <property type="evidence" value="ECO:0007669"/>
    <property type="project" value="UniProtKB-SubCell"/>
</dbReference>
<comment type="caution">
    <text evidence="7">The sequence shown here is derived from an EMBL/GenBank/DDBJ whole genome shotgun (WGS) entry which is preliminary data.</text>
</comment>
<dbReference type="AlphaFoldDB" id="A0A2A5WDS7"/>
<proteinExistence type="predicted"/>
<evidence type="ECO:0000256" key="2">
    <source>
        <dbReference type="ARBA" id="ARBA00022475"/>
    </source>
</evidence>
<evidence type="ECO:0000256" key="1">
    <source>
        <dbReference type="ARBA" id="ARBA00004533"/>
    </source>
</evidence>
<evidence type="ECO:0000313" key="8">
    <source>
        <dbReference type="Proteomes" id="UP000219329"/>
    </source>
</evidence>